<reference evidence="4" key="1">
    <citation type="journal article" date="2023" name="Mol. Phylogenet. Evol.">
        <title>Genome-scale phylogeny and comparative genomics of the fungal order Sordariales.</title>
        <authorList>
            <person name="Hensen N."/>
            <person name="Bonometti L."/>
            <person name="Westerberg I."/>
            <person name="Brannstrom I.O."/>
            <person name="Guillou S."/>
            <person name="Cros-Aarteil S."/>
            <person name="Calhoun S."/>
            <person name="Haridas S."/>
            <person name="Kuo A."/>
            <person name="Mondo S."/>
            <person name="Pangilinan J."/>
            <person name="Riley R."/>
            <person name="LaButti K."/>
            <person name="Andreopoulos B."/>
            <person name="Lipzen A."/>
            <person name="Chen C."/>
            <person name="Yan M."/>
            <person name="Daum C."/>
            <person name="Ng V."/>
            <person name="Clum A."/>
            <person name="Steindorff A."/>
            <person name="Ohm R.A."/>
            <person name="Martin F."/>
            <person name="Silar P."/>
            <person name="Natvig D.O."/>
            <person name="Lalanne C."/>
            <person name="Gautier V."/>
            <person name="Ament-Velasquez S.L."/>
            <person name="Kruys A."/>
            <person name="Hutchinson M.I."/>
            <person name="Powell A.J."/>
            <person name="Barry K."/>
            <person name="Miller A.N."/>
            <person name="Grigoriev I.V."/>
            <person name="Debuchy R."/>
            <person name="Gladieux P."/>
            <person name="Hiltunen Thoren M."/>
            <person name="Johannesson H."/>
        </authorList>
    </citation>
    <scope>NUCLEOTIDE SEQUENCE</scope>
    <source>
        <strain evidence="4">PSN293</strain>
    </source>
</reference>
<feature type="signal peptide" evidence="1">
    <location>
        <begin position="1"/>
        <end position="19"/>
    </location>
</feature>
<evidence type="ECO:0000259" key="2">
    <source>
        <dbReference type="Pfam" id="PF22974"/>
    </source>
</evidence>
<keyword evidence="5" id="KW-1185">Reference proteome</keyword>
<dbReference type="AlphaFoldDB" id="A0AAN7B378"/>
<evidence type="ECO:0000313" key="5">
    <source>
        <dbReference type="Proteomes" id="UP001301769"/>
    </source>
</evidence>
<proteinExistence type="predicted"/>
<protein>
    <submittedName>
        <fullName evidence="4">Uncharacterized protein</fullName>
    </submittedName>
</protein>
<dbReference type="Pfam" id="PF23865">
    <property type="entry name" value="DUF7223"/>
    <property type="match status" value="1"/>
</dbReference>
<feature type="chain" id="PRO_5042910093" evidence="1">
    <location>
        <begin position="20"/>
        <end position="498"/>
    </location>
</feature>
<organism evidence="4 5">
    <name type="scientific">Rhypophila decipiens</name>
    <dbReference type="NCBI Taxonomy" id="261697"/>
    <lineage>
        <taxon>Eukaryota</taxon>
        <taxon>Fungi</taxon>
        <taxon>Dikarya</taxon>
        <taxon>Ascomycota</taxon>
        <taxon>Pezizomycotina</taxon>
        <taxon>Sordariomycetes</taxon>
        <taxon>Sordariomycetidae</taxon>
        <taxon>Sordariales</taxon>
        <taxon>Naviculisporaceae</taxon>
        <taxon>Rhypophila</taxon>
    </lineage>
</organism>
<feature type="domain" description="DUF7029" evidence="2">
    <location>
        <begin position="99"/>
        <end position="190"/>
    </location>
</feature>
<dbReference type="Proteomes" id="UP001301769">
    <property type="component" value="Unassembled WGS sequence"/>
</dbReference>
<reference evidence="4" key="2">
    <citation type="submission" date="2023-05" db="EMBL/GenBank/DDBJ databases">
        <authorList>
            <consortium name="Lawrence Berkeley National Laboratory"/>
            <person name="Steindorff A."/>
            <person name="Hensen N."/>
            <person name="Bonometti L."/>
            <person name="Westerberg I."/>
            <person name="Brannstrom I.O."/>
            <person name="Guillou S."/>
            <person name="Cros-Aarteil S."/>
            <person name="Calhoun S."/>
            <person name="Haridas S."/>
            <person name="Kuo A."/>
            <person name="Mondo S."/>
            <person name="Pangilinan J."/>
            <person name="Riley R."/>
            <person name="Labutti K."/>
            <person name="Andreopoulos B."/>
            <person name="Lipzen A."/>
            <person name="Chen C."/>
            <person name="Yanf M."/>
            <person name="Daum C."/>
            <person name="Ng V."/>
            <person name="Clum A."/>
            <person name="Ohm R."/>
            <person name="Martin F."/>
            <person name="Silar P."/>
            <person name="Natvig D."/>
            <person name="Lalanne C."/>
            <person name="Gautier V."/>
            <person name="Ament-Velasquez S.L."/>
            <person name="Kruys A."/>
            <person name="Hutchinson M.I."/>
            <person name="Powell A.J."/>
            <person name="Barry K."/>
            <person name="Miller A.N."/>
            <person name="Grigoriev I.V."/>
            <person name="Debuchy R."/>
            <person name="Gladieux P."/>
            <person name="Thoren M.H."/>
            <person name="Johannesson H."/>
        </authorList>
    </citation>
    <scope>NUCLEOTIDE SEQUENCE</scope>
    <source>
        <strain evidence="4">PSN293</strain>
    </source>
</reference>
<dbReference type="Pfam" id="PF22974">
    <property type="entry name" value="DUF7029"/>
    <property type="match status" value="1"/>
</dbReference>
<accession>A0AAN7B378</accession>
<name>A0AAN7B378_9PEZI</name>
<dbReference type="InterPro" id="IPR054293">
    <property type="entry name" value="DUF7029"/>
</dbReference>
<feature type="domain" description="DUF7223" evidence="3">
    <location>
        <begin position="236"/>
        <end position="495"/>
    </location>
</feature>
<gene>
    <name evidence="4" type="ORF">QBC37DRAFT_378935</name>
</gene>
<dbReference type="EMBL" id="MU858237">
    <property type="protein sequence ID" value="KAK4208599.1"/>
    <property type="molecule type" value="Genomic_DNA"/>
</dbReference>
<evidence type="ECO:0000313" key="4">
    <source>
        <dbReference type="EMBL" id="KAK4208599.1"/>
    </source>
</evidence>
<dbReference type="InterPro" id="IPR055647">
    <property type="entry name" value="DUF7223"/>
</dbReference>
<evidence type="ECO:0000259" key="3">
    <source>
        <dbReference type="Pfam" id="PF23865"/>
    </source>
</evidence>
<keyword evidence="1" id="KW-0732">Signal</keyword>
<sequence>MMHIIKAALLFVLAGGAAASPLLDILPRGDVPDMPGGVDFDSMFDGAFTTTTLLPVAENSDAVLAKRGNDKFNLKDKITLNWKNEDAFAKLVADYALPTEKVINMEDFRSELSDVDCTPPDLYMDFKHKSAFEAAKQKWGWVNEKQANHFILFVNHPKCSPQDRRVAYNITKISYDNKKFIANMVAEKIEDFKMAVHTGTLRVEAKVAETGASGNVTDTAGPTLTPRWRLGQSGSIHRDFSGNIFSITDASNNVRLDCTDCGTDGTLGVAFDASWGVTSWWPPKVGVKHAYFEFWGYNVAAKLNLALSGKTAGPKSGTKKLFSFQIFGLEIPGIMRLGFGPEFGVGYTVNLSGGGKVTWGARAALAAQSYYKLCFKGCSSSKTGWTVGATAKTPALTGSIHAQSSVFGYTALSAGASLFSYGYQAGAAARAPELTAKFDSLSGNNVCSNPAYHKGLQAVVQAGLQTYAYAGTNPITPSSKWPIWSWYGTLLNRCYGWA</sequence>
<comment type="caution">
    <text evidence="4">The sequence shown here is derived from an EMBL/GenBank/DDBJ whole genome shotgun (WGS) entry which is preliminary data.</text>
</comment>
<evidence type="ECO:0000256" key="1">
    <source>
        <dbReference type="SAM" id="SignalP"/>
    </source>
</evidence>